<reference evidence="2" key="1">
    <citation type="submission" date="2018-05" db="EMBL/GenBank/DDBJ databases">
        <authorList>
            <person name="Lanie J.A."/>
            <person name="Ng W.-L."/>
            <person name="Kazmierczak K.M."/>
            <person name="Andrzejewski T.M."/>
            <person name="Davidsen T.M."/>
            <person name="Wayne K.J."/>
            <person name="Tettelin H."/>
            <person name="Glass J.I."/>
            <person name="Rusch D."/>
            <person name="Podicherti R."/>
            <person name="Tsui H.-C.T."/>
            <person name="Winkler M.E."/>
        </authorList>
    </citation>
    <scope>NUCLEOTIDE SEQUENCE</scope>
</reference>
<feature type="compositionally biased region" description="Basic residues" evidence="1">
    <location>
        <begin position="43"/>
        <end position="53"/>
    </location>
</feature>
<gene>
    <name evidence="2" type="ORF">METZ01_LOCUS102222</name>
</gene>
<evidence type="ECO:0000313" key="2">
    <source>
        <dbReference type="EMBL" id="SVA49368.1"/>
    </source>
</evidence>
<sequence length="68" mass="7173">VEPGELFDGGPAAPNPSPDPAGGPTGHRADNQQGNGHTDKRSHTNRPSRHRKDNRGWDGDHQTGSGGR</sequence>
<proteinExistence type="predicted"/>
<protein>
    <submittedName>
        <fullName evidence="2">Uncharacterized protein</fullName>
    </submittedName>
</protein>
<accession>A0A381WBH9</accession>
<dbReference type="EMBL" id="UINC01011158">
    <property type="protein sequence ID" value="SVA49368.1"/>
    <property type="molecule type" value="Genomic_DNA"/>
</dbReference>
<name>A0A381WBH9_9ZZZZ</name>
<feature type="region of interest" description="Disordered" evidence="1">
    <location>
        <begin position="1"/>
        <end position="68"/>
    </location>
</feature>
<feature type="non-terminal residue" evidence="2">
    <location>
        <position position="1"/>
    </location>
</feature>
<dbReference type="AlphaFoldDB" id="A0A381WBH9"/>
<evidence type="ECO:0000256" key="1">
    <source>
        <dbReference type="SAM" id="MobiDB-lite"/>
    </source>
</evidence>
<organism evidence="2">
    <name type="scientific">marine metagenome</name>
    <dbReference type="NCBI Taxonomy" id="408172"/>
    <lineage>
        <taxon>unclassified sequences</taxon>
        <taxon>metagenomes</taxon>
        <taxon>ecological metagenomes</taxon>
    </lineage>
</organism>